<evidence type="ECO:0000313" key="3">
    <source>
        <dbReference type="Proteomes" id="UP000266841"/>
    </source>
</evidence>
<dbReference type="Proteomes" id="UP000266841">
    <property type="component" value="Unassembled WGS sequence"/>
</dbReference>
<protein>
    <submittedName>
        <fullName evidence="2">Uncharacterized protein</fullName>
    </submittedName>
</protein>
<feature type="non-terminal residue" evidence="2">
    <location>
        <position position="1"/>
    </location>
</feature>
<evidence type="ECO:0000313" key="2">
    <source>
        <dbReference type="EMBL" id="EJK44553.1"/>
    </source>
</evidence>
<accession>K0QYX5</accession>
<feature type="region of interest" description="Disordered" evidence="1">
    <location>
        <begin position="1"/>
        <end position="66"/>
    </location>
</feature>
<reference evidence="2 3" key="1">
    <citation type="journal article" date="2012" name="Genome Biol.">
        <title>Genome and low-iron response of an oceanic diatom adapted to chronic iron limitation.</title>
        <authorList>
            <person name="Lommer M."/>
            <person name="Specht M."/>
            <person name="Roy A.S."/>
            <person name="Kraemer L."/>
            <person name="Andreson R."/>
            <person name="Gutowska M.A."/>
            <person name="Wolf J."/>
            <person name="Bergner S.V."/>
            <person name="Schilhabel M.B."/>
            <person name="Klostermeier U.C."/>
            <person name="Beiko R.G."/>
            <person name="Rosenstiel P."/>
            <person name="Hippler M."/>
            <person name="Laroche J."/>
        </authorList>
    </citation>
    <scope>NUCLEOTIDE SEQUENCE [LARGE SCALE GENOMIC DNA]</scope>
    <source>
        <strain evidence="2 3">CCMP1005</strain>
    </source>
</reference>
<proteinExistence type="predicted"/>
<comment type="caution">
    <text evidence="2">The sequence shown here is derived from an EMBL/GenBank/DDBJ whole genome shotgun (WGS) entry which is preliminary data.</text>
</comment>
<organism evidence="2 3">
    <name type="scientific">Thalassiosira oceanica</name>
    <name type="common">Marine diatom</name>
    <dbReference type="NCBI Taxonomy" id="159749"/>
    <lineage>
        <taxon>Eukaryota</taxon>
        <taxon>Sar</taxon>
        <taxon>Stramenopiles</taxon>
        <taxon>Ochrophyta</taxon>
        <taxon>Bacillariophyta</taxon>
        <taxon>Coscinodiscophyceae</taxon>
        <taxon>Thalassiosirophycidae</taxon>
        <taxon>Thalassiosirales</taxon>
        <taxon>Thalassiosiraceae</taxon>
        <taxon>Thalassiosira</taxon>
    </lineage>
</organism>
<dbReference type="EMBL" id="AGNL01049548">
    <property type="protein sequence ID" value="EJK44553.1"/>
    <property type="molecule type" value="Genomic_DNA"/>
</dbReference>
<feature type="compositionally biased region" description="Basic residues" evidence="1">
    <location>
        <begin position="31"/>
        <end position="51"/>
    </location>
</feature>
<gene>
    <name evidence="2" type="ORF">THAOC_36899</name>
</gene>
<dbReference type="OrthoDB" id="17346at2759"/>
<dbReference type="AlphaFoldDB" id="K0QYX5"/>
<dbReference type="eggNOG" id="ENOG502RCHV">
    <property type="taxonomic scope" value="Eukaryota"/>
</dbReference>
<keyword evidence="3" id="KW-1185">Reference proteome</keyword>
<sequence>DTSGGVVPAARRVSPLGPRREPAAFDPGLRHVGRGRRRRREQQQQRRQRWRASRDNAGPTPQDPLGWTLLAVEAPRRRAGVPVGPPRPLDPLCPSATFATSARFDRDAACSPLSANVRCALASLLRCGSLDLGTLPGHLANREVVSGLASFWGFTASDMEKRLGRAVAEGEVGEVMGRIVEALSWGAGTVPTAARRRDCFCSPAPGLRCSLWPGLGRVTS</sequence>
<name>K0QYX5_THAOC</name>
<evidence type="ECO:0000256" key="1">
    <source>
        <dbReference type="SAM" id="MobiDB-lite"/>
    </source>
</evidence>